<gene>
    <name evidence="1" type="ORF">ETSY2_32400</name>
</gene>
<evidence type="ECO:0000313" key="1">
    <source>
        <dbReference type="EMBL" id="ETX03818.1"/>
    </source>
</evidence>
<accession>W4M125</accession>
<organism evidence="1 2">
    <name type="scientific">Candidatus Entotheonella gemina</name>
    <dbReference type="NCBI Taxonomy" id="1429439"/>
    <lineage>
        <taxon>Bacteria</taxon>
        <taxon>Pseudomonadati</taxon>
        <taxon>Nitrospinota/Tectimicrobiota group</taxon>
        <taxon>Candidatus Tectimicrobiota</taxon>
        <taxon>Candidatus Entotheonellia</taxon>
        <taxon>Candidatus Entotheonellales</taxon>
        <taxon>Candidatus Entotheonellaceae</taxon>
        <taxon>Candidatus Entotheonella</taxon>
    </lineage>
</organism>
<evidence type="ECO:0000313" key="2">
    <source>
        <dbReference type="Proteomes" id="UP000019140"/>
    </source>
</evidence>
<sequence length="144" mass="15824">MQTMQYVQAHDRPEASVGRQASAYQDLSALAGTWVNTNSEAKGIVKVVISAKDDTLTVRAFGADEPAPCDWGEIEADVVFPAGIRPHECMGFSATYDFDFMQAHLQGNMNLGLLIIASFNTFTDDSGRSNYFAREFFNKQSGLN</sequence>
<dbReference type="Proteomes" id="UP000019140">
    <property type="component" value="Unassembled WGS sequence"/>
</dbReference>
<dbReference type="HOGENOM" id="CLU_155105_0_0_7"/>
<dbReference type="AlphaFoldDB" id="W4M125"/>
<keyword evidence="2" id="KW-1185">Reference proteome</keyword>
<comment type="caution">
    <text evidence="1">The sequence shown here is derived from an EMBL/GenBank/DDBJ whole genome shotgun (WGS) entry which is preliminary data.</text>
</comment>
<name>W4M125_9BACT</name>
<protein>
    <submittedName>
        <fullName evidence="1">Uncharacterized protein</fullName>
    </submittedName>
</protein>
<proteinExistence type="predicted"/>
<dbReference type="EMBL" id="AZHX01001380">
    <property type="protein sequence ID" value="ETX03818.1"/>
    <property type="molecule type" value="Genomic_DNA"/>
</dbReference>
<reference evidence="1 2" key="1">
    <citation type="journal article" date="2014" name="Nature">
        <title>An environmental bacterial taxon with a large and distinct metabolic repertoire.</title>
        <authorList>
            <person name="Wilson M.C."/>
            <person name="Mori T."/>
            <person name="Ruckert C."/>
            <person name="Uria A.R."/>
            <person name="Helf M.J."/>
            <person name="Takada K."/>
            <person name="Gernert C."/>
            <person name="Steffens U.A."/>
            <person name="Heycke N."/>
            <person name="Schmitt S."/>
            <person name="Rinke C."/>
            <person name="Helfrich E.J."/>
            <person name="Brachmann A.O."/>
            <person name="Gurgui C."/>
            <person name="Wakimoto T."/>
            <person name="Kracht M."/>
            <person name="Crusemann M."/>
            <person name="Hentschel U."/>
            <person name="Abe I."/>
            <person name="Matsunaga S."/>
            <person name="Kalinowski J."/>
            <person name="Takeyama H."/>
            <person name="Piel J."/>
        </authorList>
    </citation>
    <scope>NUCLEOTIDE SEQUENCE [LARGE SCALE GENOMIC DNA]</scope>
    <source>
        <strain evidence="2">TSY2</strain>
    </source>
</reference>